<gene>
    <name evidence="1" type="ORF">BJX63DRAFT_118103</name>
</gene>
<sequence length="121" mass="13023">MQGPSNGTSAAVYAAPRLLPNTHHRYVCLRYRQHRGYTFPTFFSHPKTVTPTPSAAAAAAAVVQKHVGGLQLTASCHVAQTHAMAERGYYPKGHRSSTLSPSSRSCLVPTHGVTHMEQALS</sequence>
<comment type="caution">
    <text evidence="1">The sequence shown here is derived from an EMBL/GenBank/DDBJ whole genome shotgun (WGS) entry which is preliminary data.</text>
</comment>
<dbReference type="EMBL" id="JBFXLT010000019">
    <property type="protein sequence ID" value="KAL2817183.1"/>
    <property type="molecule type" value="Genomic_DNA"/>
</dbReference>
<organism evidence="1 2">
    <name type="scientific">Aspergillus granulosus</name>
    <dbReference type="NCBI Taxonomy" id="176169"/>
    <lineage>
        <taxon>Eukaryota</taxon>
        <taxon>Fungi</taxon>
        <taxon>Dikarya</taxon>
        <taxon>Ascomycota</taxon>
        <taxon>Pezizomycotina</taxon>
        <taxon>Eurotiomycetes</taxon>
        <taxon>Eurotiomycetidae</taxon>
        <taxon>Eurotiales</taxon>
        <taxon>Aspergillaceae</taxon>
        <taxon>Aspergillus</taxon>
        <taxon>Aspergillus subgen. Nidulantes</taxon>
    </lineage>
</organism>
<protein>
    <submittedName>
        <fullName evidence="1">Uncharacterized protein</fullName>
    </submittedName>
</protein>
<accession>A0ABR4HR51</accession>
<evidence type="ECO:0000313" key="2">
    <source>
        <dbReference type="Proteomes" id="UP001610334"/>
    </source>
</evidence>
<evidence type="ECO:0000313" key="1">
    <source>
        <dbReference type="EMBL" id="KAL2817183.1"/>
    </source>
</evidence>
<dbReference type="Proteomes" id="UP001610334">
    <property type="component" value="Unassembled WGS sequence"/>
</dbReference>
<reference evidence="1 2" key="1">
    <citation type="submission" date="2024-07" db="EMBL/GenBank/DDBJ databases">
        <title>Section-level genome sequencing and comparative genomics of Aspergillus sections Usti and Cavernicolus.</title>
        <authorList>
            <consortium name="Lawrence Berkeley National Laboratory"/>
            <person name="Nybo J.L."/>
            <person name="Vesth T.C."/>
            <person name="Theobald S."/>
            <person name="Frisvad J.C."/>
            <person name="Larsen T.O."/>
            <person name="Kjaerboelling I."/>
            <person name="Rothschild-Mancinelli K."/>
            <person name="Lyhne E.K."/>
            <person name="Kogle M.E."/>
            <person name="Barry K."/>
            <person name="Clum A."/>
            <person name="Na H."/>
            <person name="Ledsgaard L."/>
            <person name="Lin J."/>
            <person name="Lipzen A."/>
            <person name="Kuo A."/>
            <person name="Riley R."/>
            <person name="Mondo S."/>
            <person name="Labutti K."/>
            <person name="Haridas S."/>
            <person name="Pangalinan J."/>
            <person name="Salamov A.A."/>
            <person name="Simmons B.A."/>
            <person name="Magnuson J.K."/>
            <person name="Chen J."/>
            <person name="Drula E."/>
            <person name="Henrissat B."/>
            <person name="Wiebenga A."/>
            <person name="Lubbers R.J."/>
            <person name="Gomes A.C."/>
            <person name="Makela M.R."/>
            <person name="Stajich J."/>
            <person name="Grigoriev I.V."/>
            <person name="Mortensen U.H."/>
            <person name="De Vries R.P."/>
            <person name="Baker S.E."/>
            <person name="Andersen M.R."/>
        </authorList>
    </citation>
    <scope>NUCLEOTIDE SEQUENCE [LARGE SCALE GENOMIC DNA]</scope>
    <source>
        <strain evidence="1 2">CBS 588.65</strain>
    </source>
</reference>
<name>A0ABR4HR51_9EURO</name>
<keyword evidence="2" id="KW-1185">Reference proteome</keyword>
<proteinExistence type="predicted"/>